<reference evidence="2 3" key="1">
    <citation type="submission" date="2019-03" db="EMBL/GenBank/DDBJ databases">
        <authorList>
            <person name="Gaulin E."/>
            <person name="Dumas B."/>
        </authorList>
    </citation>
    <scope>NUCLEOTIDE SEQUENCE [LARGE SCALE GENOMIC DNA]</scope>
    <source>
        <strain evidence="2">CBS 568.67</strain>
    </source>
</reference>
<dbReference type="EMBL" id="VJMH01000551">
    <property type="protein sequence ID" value="KAF0715584.1"/>
    <property type="molecule type" value="Genomic_DNA"/>
</dbReference>
<evidence type="ECO:0000313" key="3">
    <source>
        <dbReference type="Proteomes" id="UP000332933"/>
    </source>
</evidence>
<name>A0A485KAG2_9STRA</name>
<evidence type="ECO:0000313" key="2">
    <source>
        <dbReference type="EMBL" id="VFT80477.1"/>
    </source>
</evidence>
<gene>
    <name evidence="2" type="primary">Aste57867_3307</name>
    <name evidence="1" type="ORF">As57867_003297</name>
    <name evidence="2" type="ORF">ASTE57867_3307</name>
</gene>
<dbReference type="Proteomes" id="UP000332933">
    <property type="component" value="Unassembled WGS sequence"/>
</dbReference>
<reference evidence="1" key="2">
    <citation type="submission" date="2019-06" db="EMBL/GenBank/DDBJ databases">
        <title>Genomics analysis of Aphanomyces spp. identifies a new class of oomycete effector associated with host adaptation.</title>
        <authorList>
            <person name="Gaulin E."/>
        </authorList>
    </citation>
    <scope>NUCLEOTIDE SEQUENCE</scope>
    <source>
        <strain evidence="1">CBS 578.67</strain>
    </source>
</reference>
<sequence>MTKTLSPYLRTIPLVVATVPPQKLDCGKGVEAIVDATHAVHRVWTDACTGPSRVWCSEFTNSLVGLYNVLYQHTSSMANQPSGSLTTTFAALHHALLLSAFSIVLSDRLANGGDMDTMRICGRALMSAVDGVREPDLHEWVVDECEAFLRGRWTDASMEPMSLFFSQTKYLASFPHFQIPRASTVASTTI</sequence>
<dbReference type="EMBL" id="CAADRA010000551">
    <property type="protein sequence ID" value="VFT80477.1"/>
    <property type="molecule type" value="Genomic_DNA"/>
</dbReference>
<protein>
    <submittedName>
        <fullName evidence="2">Aste57867_3307 protein</fullName>
    </submittedName>
</protein>
<dbReference type="AlphaFoldDB" id="A0A485KAG2"/>
<accession>A0A485KAG2</accession>
<organism evidence="2 3">
    <name type="scientific">Aphanomyces stellatus</name>
    <dbReference type="NCBI Taxonomy" id="120398"/>
    <lineage>
        <taxon>Eukaryota</taxon>
        <taxon>Sar</taxon>
        <taxon>Stramenopiles</taxon>
        <taxon>Oomycota</taxon>
        <taxon>Saprolegniomycetes</taxon>
        <taxon>Saprolegniales</taxon>
        <taxon>Verrucalvaceae</taxon>
        <taxon>Aphanomyces</taxon>
    </lineage>
</organism>
<keyword evidence="3" id="KW-1185">Reference proteome</keyword>
<proteinExistence type="predicted"/>
<evidence type="ECO:0000313" key="1">
    <source>
        <dbReference type="EMBL" id="KAF0715584.1"/>
    </source>
</evidence>